<comment type="caution">
    <text evidence="1">The sequence shown here is derived from an EMBL/GenBank/DDBJ whole genome shotgun (WGS) entry which is preliminary data.</text>
</comment>
<dbReference type="PANTHER" id="PTHR35526:SF3">
    <property type="entry name" value="ANTI-SIGMA-F FACTOR RSBW"/>
    <property type="match status" value="1"/>
</dbReference>
<dbReference type="Gene3D" id="3.30.750.24">
    <property type="entry name" value="STAS domain"/>
    <property type="match status" value="1"/>
</dbReference>
<keyword evidence="1" id="KW-0547">Nucleotide-binding</keyword>
<dbReference type="InterPro" id="IPR036513">
    <property type="entry name" value="STAS_dom_sf"/>
</dbReference>
<organism evidence="1 2">
    <name type="scientific">Amycolatopsis heterodermiae</name>
    <dbReference type="NCBI Taxonomy" id="3110235"/>
    <lineage>
        <taxon>Bacteria</taxon>
        <taxon>Bacillati</taxon>
        <taxon>Actinomycetota</taxon>
        <taxon>Actinomycetes</taxon>
        <taxon>Pseudonocardiales</taxon>
        <taxon>Pseudonocardiaceae</taxon>
        <taxon>Amycolatopsis</taxon>
    </lineage>
</organism>
<gene>
    <name evidence="1" type="ORF">VA596_18530</name>
</gene>
<dbReference type="PANTHER" id="PTHR35526">
    <property type="entry name" value="ANTI-SIGMA-F FACTOR RSBW-RELATED"/>
    <property type="match status" value="1"/>
</dbReference>
<accession>A0ABU5R5P2</accession>
<dbReference type="EMBL" id="JAYFSI010000003">
    <property type="protein sequence ID" value="MEA5361546.1"/>
    <property type="molecule type" value="Genomic_DNA"/>
</dbReference>
<dbReference type="Gene3D" id="3.30.565.10">
    <property type="entry name" value="Histidine kinase-like ATPase, C-terminal domain"/>
    <property type="match status" value="1"/>
</dbReference>
<dbReference type="GO" id="GO:0005524">
    <property type="term" value="F:ATP binding"/>
    <property type="evidence" value="ECO:0007669"/>
    <property type="project" value="UniProtKB-KW"/>
</dbReference>
<reference evidence="1 2" key="1">
    <citation type="submission" date="2023-12" db="EMBL/GenBank/DDBJ databases">
        <title>Amycolatopsis sp. V23-08.</title>
        <authorList>
            <person name="Somphong A."/>
        </authorList>
    </citation>
    <scope>NUCLEOTIDE SEQUENCE [LARGE SCALE GENOMIC DNA]</scope>
    <source>
        <strain evidence="1 2">V23-08</strain>
    </source>
</reference>
<proteinExistence type="predicted"/>
<name>A0ABU5R5P2_9PSEU</name>
<dbReference type="InterPro" id="IPR050267">
    <property type="entry name" value="Anti-sigma-factor_SerPK"/>
</dbReference>
<dbReference type="Proteomes" id="UP001304298">
    <property type="component" value="Unassembled WGS sequence"/>
</dbReference>
<dbReference type="RefSeq" id="WP_323328752.1">
    <property type="nucleotide sequence ID" value="NZ_JAYFSI010000003.1"/>
</dbReference>
<dbReference type="InterPro" id="IPR036890">
    <property type="entry name" value="HATPase_C_sf"/>
</dbReference>
<evidence type="ECO:0000313" key="1">
    <source>
        <dbReference type="EMBL" id="MEA5361546.1"/>
    </source>
</evidence>
<evidence type="ECO:0000313" key="2">
    <source>
        <dbReference type="Proteomes" id="UP001304298"/>
    </source>
</evidence>
<keyword evidence="2" id="KW-1185">Reference proteome</keyword>
<keyword evidence="1" id="KW-0067">ATP-binding</keyword>
<protein>
    <submittedName>
        <fullName evidence="1">ATP-binding protein</fullName>
    </submittedName>
</protein>
<sequence length="252" mass="27774">MLEGIGLELRNRQASALVVVTGRLDITGYPFLRDGLLKIAAESPPRLIADIDDLVLERHSPSLFPFVATRLERWPGIPFSLVTRQPAHVEAFDAFGLDRFVPVHADVETAERALPHPIRRRAERTLARGEQGVAQARAFVSARTREWGVPALEYDGTLIAAELTDNASRHTTSLPGLRLELRQELLTIAVSDDDPRPAVLVERPDLLEPGLGLRIVAQTARAWGSSKRWTGGKVVWAVLATPERRRSGTLGP</sequence>
<dbReference type="SUPFAM" id="SSF52091">
    <property type="entry name" value="SpoIIaa-like"/>
    <property type="match status" value="1"/>
</dbReference>